<dbReference type="GO" id="GO:0006631">
    <property type="term" value="P:fatty acid metabolic process"/>
    <property type="evidence" value="ECO:0007669"/>
    <property type="project" value="TreeGrafter"/>
</dbReference>
<accession>A0A2G4YNK0</accession>
<keyword evidence="2" id="KW-0436">Ligase</keyword>
<evidence type="ECO:0000256" key="2">
    <source>
        <dbReference type="ARBA" id="ARBA00022598"/>
    </source>
</evidence>
<comment type="caution">
    <text evidence="8">The sequence shown here is derived from an EMBL/GenBank/DDBJ whole genome shotgun (WGS) entry which is preliminary data.</text>
</comment>
<feature type="domain" description="AMP-dependent synthetase/ligase" evidence="6">
    <location>
        <begin position="20"/>
        <end position="354"/>
    </location>
</feature>
<protein>
    <recommendedName>
        <fullName evidence="5">3-methylmercaptopropionyl-CoA ligase</fullName>
        <ecNumber evidence="4">6.2.1.44</ecNumber>
    </recommendedName>
</protein>
<dbReference type="EMBL" id="PDEM01000031">
    <property type="protein sequence ID" value="PHZ83901.1"/>
    <property type="molecule type" value="Genomic_DNA"/>
</dbReference>
<dbReference type="NCBIfam" id="NF005702">
    <property type="entry name" value="PRK07514.1"/>
    <property type="match status" value="1"/>
</dbReference>
<dbReference type="PROSITE" id="PS00455">
    <property type="entry name" value="AMP_BINDING"/>
    <property type="match status" value="1"/>
</dbReference>
<evidence type="ECO:0000313" key="8">
    <source>
        <dbReference type="EMBL" id="PHZ83901.1"/>
    </source>
</evidence>
<dbReference type="InterPro" id="IPR042099">
    <property type="entry name" value="ANL_N_sf"/>
</dbReference>
<name>A0A2G4YNK0_9PROT</name>
<dbReference type="Proteomes" id="UP000229730">
    <property type="component" value="Unassembled WGS sequence"/>
</dbReference>
<gene>
    <name evidence="8" type="ORF">CRD36_14725</name>
</gene>
<dbReference type="RefSeq" id="WP_099474997.1">
    <property type="nucleotide sequence ID" value="NZ_CP041025.1"/>
</dbReference>
<sequence>MSNANLYELFLSRFPTDRTKPFLQQEDGRSISYSDMDLLSARMVTVLKDNGLSKGTRLLVQVEKSMEAVCLYLACLRLGAVYLPLNTAYVSAEVTYFAEDARPALMVLPEDKIAPFTAQSHRAMTMNDFVRAATTATPCPELAQVEKDDLAAILYTSGTTGRSKGAMLSHDNLASNALTLHKIWHWQADDVLLHALPIFHVHGLFVALHCALLGGSTVWFLPSLDIDALIRLIPRSTVLMGVPTFYTRLLQHMDFNRDLCRSMRVFISGSAPLLSETFTRFEQVTGHRILERYGMSEAGMITSNPYDGDRVAGTVGFALPDVQLRICDDQGEIVPCGEIGTLEYKGPNLFQGYWEMPEKTAAEMRPDGYFISGDLAVSDTEGRISIVGRAKDLIISGGYNIYPKEIETALDKIPGILESAVIGAPHPDLGEQVVAVVIRQPSSKIEAQDIQNKLSEQLARFKQPRHIIFRDSLPRNTMGKVQKTILREEIAL</sequence>
<dbReference type="InterPro" id="IPR000873">
    <property type="entry name" value="AMP-dep_synth/lig_dom"/>
</dbReference>
<dbReference type="InParanoid" id="A0A2G4YNK0"/>
<evidence type="ECO:0000259" key="6">
    <source>
        <dbReference type="Pfam" id="PF00501"/>
    </source>
</evidence>
<evidence type="ECO:0000259" key="7">
    <source>
        <dbReference type="Pfam" id="PF13193"/>
    </source>
</evidence>
<dbReference type="InterPro" id="IPR025110">
    <property type="entry name" value="AMP-bd_C"/>
</dbReference>
<dbReference type="PANTHER" id="PTHR43201">
    <property type="entry name" value="ACYL-COA SYNTHETASE"/>
    <property type="match status" value="1"/>
</dbReference>
<dbReference type="FunFam" id="3.30.300.30:FF:000008">
    <property type="entry name" value="2,3-dihydroxybenzoate-AMP ligase"/>
    <property type="match status" value="1"/>
</dbReference>
<organism evidence="8 9">
    <name type="scientific">Paremcibacter congregatus</name>
    <dbReference type="NCBI Taxonomy" id="2043170"/>
    <lineage>
        <taxon>Bacteria</taxon>
        <taxon>Pseudomonadati</taxon>
        <taxon>Pseudomonadota</taxon>
        <taxon>Alphaproteobacteria</taxon>
        <taxon>Emcibacterales</taxon>
        <taxon>Emcibacteraceae</taxon>
        <taxon>Paremcibacter</taxon>
    </lineage>
</organism>
<evidence type="ECO:0000256" key="1">
    <source>
        <dbReference type="ARBA" id="ARBA00006432"/>
    </source>
</evidence>
<dbReference type="GO" id="GO:0031956">
    <property type="term" value="F:medium-chain fatty acid-CoA ligase activity"/>
    <property type="evidence" value="ECO:0007669"/>
    <property type="project" value="TreeGrafter"/>
</dbReference>
<dbReference type="Gene3D" id="3.40.50.12780">
    <property type="entry name" value="N-terminal domain of ligase-like"/>
    <property type="match status" value="1"/>
</dbReference>
<evidence type="ECO:0000256" key="4">
    <source>
        <dbReference type="ARBA" id="ARBA00066616"/>
    </source>
</evidence>
<dbReference type="EC" id="6.2.1.44" evidence="4"/>
<feature type="domain" description="AMP-binding enzyme C-terminal" evidence="7">
    <location>
        <begin position="405"/>
        <end position="480"/>
    </location>
</feature>
<reference evidence="8 9" key="1">
    <citation type="submission" date="2017-10" db="EMBL/GenBank/DDBJ databases">
        <title>Frigbacter circumglobatus gen. nov. sp. nov., isolated from sediment cultured in situ.</title>
        <authorList>
            <person name="Zhao Z."/>
        </authorList>
    </citation>
    <scope>NUCLEOTIDE SEQUENCE [LARGE SCALE GENOMIC DNA]</scope>
    <source>
        <strain evidence="8 9">ZYL</strain>
    </source>
</reference>
<evidence type="ECO:0000256" key="5">
    <source>
        <dbReference type="ARBA" id="ARBA00067668"/>
    </source>
</evidence>
<comment type="catalytic activity">
    <reaction evidence="3">
        <text>3-(methylsulfanyl)propanoate + ATP + CoA = 3-(methylsulfanyl)propanoyl-CoA + AMP + diphosphate</text>
        <dbReference type="Rhea" id="RHEA:43052"/>
        <dbReference type="ChEBI" id="CHEBI:30616"/>
        <dbReference type="ChEBI" id="CHEBI:33019"/>
        <dbReference type="ChEBI" id="CHEBI:49016"/>
        <dbReference type="ChEBI" id="CHEBI:57287"/>
        <dbReference type="ChEBI" id="CHEBI:82815"/>
        <dbReference type="ChEBI" id="CHEBI:456215"/>
        <dbReference type="EC" id="6.2.1.44"/>
    </reaction>
    <physiologicalReaction direction="left-to-right" evidence="3">
        <dbReference type="Rhea" id="RHEA:43053"/>
    </physiologicalReaction>
</comment>
<dbReference type="SUPFAM" id="SSF56801">
    <property type="entry name" value="Acetyl-CoA synthetase-like"/>
    <property type="match status" value="1"/>
</dbReference>
<dbReference type="AlphaFoldDB" id="A0A2G4YNK0"/>
<dbReference type="InterPro" id="IPR045851">
    <property type="entry name" value="AMP-bd_C_sf"/>
</dbReference>
<keyword evidence="9" id="KW-1185">Reference proteome</keyword>
<dbReference type="CDD" id="cd05941">
    <property type="entry name" value="MCS"/>
    <property type="match status" value="1"/>
</dbReference>
<dbReference type="OrthoDB" id="9803968at2"/>
<proteinExistence type="inferred from homology"/>
<evidence type="ECO:0000313" key="9">
    <source>
        <dbReference type="Proteomes" id="UP000229730"/>
    </source>
</evidence>
<comment type="similarity">
    <text evidence="1">Belongs to the ATP-dependent AMP-binding enzyme family.</text>
</comment>
<dbReference type="Pfam" id="PF00501">
    <property type="entry name" value="AMP-binding"/>
    <property type="match status" value="1"/>
</dbReference>
<evidence type="ECO:0000256" key="3">
    <source>
        <dbReference type="ARBA" id="ARBA00051915"/>
    </source>
</evidence>
<dbReference type="Gene3D" id="3.30.300.30">
    <property type="match status" value="1"/>
</dbReference>
<dbReference type="InterPro" id="IPR020845">
    <property type="entry name" value="AMP-binding_CS"/>
</dbReference>
<dbReference type="Pfam" id="PF13193">
    <property type="entry name" value="AMP-binding_C"/>
    <property type="match status" value="1"/>
</dbReference>
<dbReference type="PANTHER" id="PTHR43201:SF8">
    <property type="entry name" value="ACYL-COA SYNTHETASE FAMILY MEMBER 3"/>
    <property type="match status" value="1"/>
</dbReference>